<dbReference type="SMART" id="SM00382">
    <property type="entry name" value="AAA"/>
    <property type="match status" value="1"/>
</dbReference>
<dbReference type="GO" id="GO:0016887">
    <property type="term" value="F:ATP hydrolysis activity"/>
    <property type="evidence" value="ECO:0007669"/>
    <property type="project" value="InterPro"/>
</dbReference>
<dbReference type="GO" id="GO:0007131">
    <property type="term" value="P:reciprocal meiotic recombination"/>
    <property type="evidence" value="ECO:0007669"/>
    <property type="project" value="TreeGrafter"/>
</dbReference>
<dbReference type="PANTHER" id="PTHR45991:SF1">
    <property type="entry name" value="PACHYTENE CHECKPOINT PROTEIN 2 HOMOLOG"/>
    <property type="match status" value="1"/>
</dbReference>
<evidence type="ECO:0000313" key="8">
    <source>
        <dbReference type="EMBL" id="KAA6371806.1"/>
    </source>
</evidence>
<dbReference type="AlphaFoldDB" id="A0A5J4UMC0"/>
<evidence type="ECO:0000313" key="9">
    <source>
        <dbReference type="Proteomes" id="UP000324800"/>
    </source>
</evidence>
<keyword evidence="2 5" id="KW-0547">Nucleotide-binding</keyword>
<dbReference type="PRINTS" id="PR00300">
    <property type="entry name" value="CLPPROTEASEA"/>
</dbReference>
<comment type="similarity">
    <text evidence="1">Belongs to the AAA ATPase family. PCH2 subfamily.</text>
</comment>
<feature type="non-terminal residue" evidence="8">
    <location>
        <position position="1"/>
    </location>
</feature>
<evidence type="ECO:0000256" key="5">
    <source>
        <dbReference type="RuleBase" id="RU003651"/>
    </source>
</evidence>
<dbReference type="Gene3D" id="3.40.50.300">
    <property type="entry name" value="P-loop containing nucleotide triphosphate hydrolases"/>
    <property type="match status" value="1"/>
</dbReference>
<dbReference type="GO" id="GO:0005634">
    <property type="term" value="C:nucleus"/>
    <property type="evidence" value="ECO:0007669"/>
    <property type="project" value="TreeGrafter"/>
</dbReference>
<name>A0A5J4UMC0_9EUKA</name>
<dbReference type="InterPro" id="IPR003960">
    <property type="entry name" value="ATPase_AAA_CS"/>
</dbReference>
<dbReference type="GO" id="GO:0005524">
    <property type="term" value="F:ATP binding"/>
    <property type="evidence" value="ECO:0007669"/>
    <property type="project" value="UniProtKB-KW"/>
</dbReference>
<feature type="domain" description="AAA+ ATPase" evidence="7">
    <location>
        <begin position="29"/>
        <end position="183"/>
    </location>
</feature>
<feature type="compositionally biased region" description="Low complexity" evidence="6">
    <location>
        <begin position="233"/>
        <end position="255"/>
    </location>
</feature>
<protein>
    <submittedName>
        <fullName evidence="8">Putative Pachytene checkpoint protein 2</fullName>
    </submittedName>
</protein>
<evidence type="ECO:0000259" key="7">
    <source>
        <dbReference type="SMART" id="SM00382"/>
    </source>
</evidence>
<evidence type="ECO:0000256" key="1">
    <source>
        <dbReference type="ARBA" id="ARBA00007271"/>
    </source>
</evidence>
<dbReference type="InterPro" id="IPR003593">
    <property type="entry name" value="AAA+_ATPase"/>
</dbReference>
<dbReference type="InterPro" id="IPR001270">
    <property type="entry name" value="ClpA/B"/>
</dbReference>
<dbReference type="InterPro" id="IPR044539">
    <property type="entry name" value="Pch2-like"/>
</dbReference>
<evidence type="ECO:0000256" key="4">
    <source>
        <dbReference type="ARBA" id="ARBA00023254"/>
    </source>
</evidence>
<evidence type="ECO:0000256" key="6">
    <source>
        <dbReference type="SAM" id="MobiDB-lite"/>
    </source>
</evidence>
<feature type="region of interest" description="Disordered" evidence="6">
    <location>
        <begin position="326"/>
        <end position="346"/>
    </location>
</feature>
<gene>
    <name evidence="8" type="ORF">EZS28_032668</name>
</gene>
<reference evidence="8 9" key="1">
    <citation type="submission" date="2019-03" db="EMBL/GenBank/DDBJ databases">
        <title>Single cell metagenomics reveals metabolic interactions within the superorganism composed of flagellate Streblomastix strix and complex community of Bacteroidetes bacteria on its surface.</title>
        <authorList>
            <person name="Treitli S.C."/>
            <person name="Kolisko M."/>
            <person name="Husnik F."/>
            <person name="Keeling P."/>
            <person name="Hampl V."/>
        </authorList>
    </citation>
    <scope>NUCLEOTIDE SEQUENCE [LARGE SCALE GENOMIC DNA]</scope>
    <source>
        <strain evidence="8">ST1C</strain>
    </source>
</reference>
<sequence>VGLKRRLLNYVKSALLFSERGVNPHIIGCNRLVLLHGPPGTGKTSLARALAHKLSIRMGKIYASGGMLLEINAHSLFSKWFSESGKLVMKLFQHIQEIVEDEELFVVLLIDEVESLSASRQNAMSGSEPTDAIRVVNALLTQIDALKTKKNVLIITTSNITQAIDAAFLDRADIRQFIGHPIAAGRYSIFASCVSELVRTGIISVEEEQSKDKAIQKDQEVKQEDGQRKGKSKQSSSQSKQKTQSHSRPNSSSRSTQEQGISSNTKLNTTQTQSFSILPFKEIQKIVSEHSTLSTSSLSSYQSSIQSNTSSIQGNTNQLSINSIQLPSNQQTPSSQTQTQTQIISTSPFSQSQLPLSSSFLPPSLPISVRVSAALRDIALMTDGFSGRTLRKLPFLAHSEVMYLSSSLSGYKNKKKISTAMDKQKDGEESDEDEQVNERKRSQQGVDVFAFLNSLYKAVITEKREKTSK</sequence>
<dbReference type="Pfam" id="PF23242">
    <property type="entry name" value="AAA_lid_TRIP13_C"/>
    <property type="match status" value="2"/>
</dbReference>
<dbReference type="PROSITE" id="PS00674">
    <property type="entry name" value="AAA"/>
    <property type="match status" value="1"/>
</dbReference>
<keyword evidence="3 5" id="KW-0067">ATP-binding</keyword>
<accession>A0A5J4UMC0</accession>
<feature type="region of interest" description="Disordered" evidence="6">
    <location>
        <begin position="419"/>
        <end position="442"/>
    </location>
</feature>
<dbReference type="OrthoDB" id="10042665at2759"/>
<dbReference type="InterPro" id="IPR003959">
    <property type="entry name" value="ATPase_AAA_core"/>
</dbReference>
<feature type="compositionally biased region" description="Polar residues" evidence="6">
    <location>
        <begin position="256"/>
        <end position="268"/>
    </location>
</feature>
<comment type="caution">
    <text evidence="8">The sequence shown here is derived from an EMBL/GenBank/DDBJ whole genome shotgun (WGS) entry which is preliminary data.</text>
</comment>
<dbReference type="InterPro" id="IPR027417">
    <property type="entry name" value="P-loop_NTPase"/>
</dbReference>
<dbReference type="SUPFAM" id="SSF52540">
    <property type="entry name" value="P-loop containing nucleoside triphosphate hydrolases"/>
    <property type="match status" value="1"/>
</dbReference>
<feature type="compositionally biased region" description="Basic and acidic residues" evidence="6">
    <location>
        <begin position="209"/>
        <end position="228"/>
    </location>
</feature>
<dbReference type="InterPro" id="IPR058249">
    <property type="entry name" value="Pch2_C"/>
</dbReference>
<dbReference type="PANTHER" id="PTHR45991">
    <property type="entry name" value="PACHYTENE CHECKPOINT PROTEIN 2"/>
    <property type="match status" value="1"/>
</dbReference>
<feature type="region of interest" description="Disordered" evidence="6">
    <location>
        <begin position="209"/>
        <end position="268"/>
    </location>
</feature>
<feature type="compositionally biased region" description="Low complexity" evidence="6">
    <location>
        <begin position="330"/>
        <end position="346"/>
    </location>
</feature>
<dbReference type="Proteomes" id="UP000324800">
    <property type="component" value="Unassembled WGS sequence"/>
</dbReference>
<evidence type="ECO:0000256" key="2">
    <source>
        <dbReference type="ARBA" id="ARBA00022741"/>
    </source>
</evidence>
<proteinExistence type="inferred from homology"/>
<organism evidence="8 9">
    <name type="scientific">Streblomastix strix</name>
    <dbReference type="NCBI Taxonomy" id="222440"/>
    <lineage>
        <taxon>Eukaryota</taxon>
        <taxon>Metamonada</taxon>
        <taxon>Preaxostyla</taxon>
        <taxon>Oxymonadida</taxon>
        <taxon>Streblomastigidae</taxon>
        <taxon>Streblomastix</taxon>
    </lineage>
</organism>
<dbReference type="GO" id="GO:0051598">
    <property type="term" value="P:meiotic recombination checkpoint signaling"/>
    <property type="evidence" value="ECO:0007669"/>
    <property type="project" value="TreeGrafter"/>
</dbReference>
<keyword evidence="4" id="KW-0469">Meiosis</keyword>
<dbReference type="EMBL" id="SNRW01014145">
    <property type="protein sequence ID" value="KAA6371806.1"/>
    <property type="molecule type" value="Genomic_DNA"/>
</dbReference>
<dbReference type="GO" id="GO:0005694">
    <property type="term" value="C:chromosome"/>
    <property type="evidence" value="ECO:0007669"/>
    <property type="project" value="TreeGrafter"/>
</dbReference>
<evidence type="ECO:0000256" key="3">
    <source>
        <dbReference type="ARBA" id="ARBA00022840"/>
    </source>
</evidence>
<dbReference type="Pfam" id="PF00004">
    <property type="entry name" value="AAA"/>
    <property type="match status" value="1"/>
</dbReference>